<evidence type="ECO:0000313" key="2">
    <source>
        <dbReference type="EMBL" id="RJG12344.1"/>
    </source>
</evidence>
<name>A0A418XIQ0_9PSED</name>
<evidence type="ECO:0000313" key="3">
    <source>
        <dbReference type="Proteomes" id="UP000284021"/>
    </source>
</evidence>
<keyword evidence="3" id="KW-1185">Reference proteome</keyword>
<dbReference type="Pfam" id="PF11075">
    <property type="entry name" value="DUF2780"/>
    <property type="match status" value="1"/>
</dbReference>
<reference evidence="2 3" key="1">
    <citation type="submission" date="2018-09" db="EMBL/GenBank/DDBJ databases">
        <authorList>
            <person name="Zhu H."/>
        </authorList>
    </citation>
    <scope>NUCLEOTIDE SEQUENCE [LARGE SCALE GENOMIC DNA]</scope>
    <source>
        <strain evidence="2 3">K1S02-6</strain>
    </source>
</reference>
<dbReference type="PROSITE" id="PS51257">
    <property type="entry name" value="PROKAR_LIPOPROTEIN"/>
    <property type="match status" value="1"/>
</dbReference>
<feature type="chain" id="PRO_5019452402" evidence="1">
    <location>
        <begin position="23"/>
        <end position="193"/>
    </location>
</feature>
<dbReference type="AlphaFoldDB" id="A0A418XIQ0"/>
<dbReference type="RefSeq" id="WP_119952674.1">
    <property type="nucleotide sequence ID" value="NZ_QYUR01000002.1"/>
</dbReference>
<protein>
    <submittedName>
        <fullName evidence="2">DUF2780 domain-containing protein</fullName>
    </submittedName>
</protein>
<dbReference type="InterPro" id="IPR021302">
    <property type="entry name" value="DUF2780_VcgC/VcgE"/>
</dbReference>
<keyword evidence="1" id="KW-0732">Signal</keyword>
<dbReference type="EMBL" id="QYUR01000002">
    <property type="protein sequence ID" value="RJG12344.1"/>
    <property type="molecule type" value="Genomic_DNA"/>
</dbReference>
<comment type="caution">
    <text evidence="2">The sequence shown here is derived from an EMBL/GenBank/DDBJ whole genome shotgun (WGS) entry which is preliminary data.</text>
</comment>
<dbReference type="OrthoDB" id="8546843at2"/>
<evidence type="ECO:0000256" key="1">
    <source>
        <dbReference type="SAM" id="SignalP"/>
    </source>
</evidence>
<gene>
    <name evidence="2" type="ORF">D3879_03335</name>
</gene>
<organism evidence="2 3">
    <name type="scientific">Pseudomonas cavernicola</name>
    <dbReference type="NCBI Taxonomy" id="2320866"/>
    <lineage>
        <taxon>Bacteria</taxon>
        <taxon>Pseudomonadati</taxon>
        <taxon>Pseudomonadota</taxon>
        <taxon>Gammaproteobacteria</taxon>
        <taxon>Pseudomonadales</taxon>
        <taxon>Pseudomonadaceae</taxon>
        <taxon>Pseudomonas</taxon>
    </lineage>
</organism>
<dbReference type="Proteomes" id="UP000284021">
    <property type="component" value="Unassembled WGS sequence"/>
</dbReference>
<proteinExistence type="predicted"/>
<sequence>MNAPRSLALVAALSLAACPAFAFSLSDAANVVSAATGGNGNGSDTASLLGNPQNLELLQTLSSLKLTPQQAVGGTGALLGLAKNQLPGAEYSQLTQTVPGLEKLEGNNGLSQMSALSGLLGQSAGTPVSGEANAALANVNSLQDLNQAFSALGMDGGMIGQFAPLLLQYLGQQGVAGSLLGNLGSLWGVGNGA</sequence>
<accession>A0A418XIQ0</accession>
<feature type="signal peptide" evidence="1">
    <location>
        <begin position="1"/>
        <end position="22"/>
    </location>
</feature>